<feature type="region of interest" description="Disordered" evidence="1">
    <location>
        <begin position="50"/>
        <end position="70"/>
    </location>
</feature>
<gene>
    <name evidence="2" type="ORF">UFOPK3001_01183</name>
    <name evidence="3" type="ORF">UFOPK3954_00100</name>
</gene>
<proteinExistence type="predicted"/>
<dbReference type="EMBL" id="CAFAAJ010000066">
    <property type="protein sequence ID" value="CAB4804923.1"/>
    <property type="molecule type" value="Genomic_DNA"/>
</dbReference>
<protein>
    <submittedName>
        <fullName evidence="2">Unannotated protein</fullName>
    </submittedName>
</protein>
<evidence type="ECO:0000313" key="2">
    <source>
        <dbReference type="EMBL" id="CAB4804923.1"/>
    </source>
</evidence>
<dbReference type="AlphaFoldDB" id="A0A6J6Y9X8"/>
<dbReference type="EMBL" id="CAFBON010000005">
    <property type="protein sequence ID" value="CAB4973796.1"/>
    <property type="molecule type" value="Genomic_DNA"/>
</dbReference>
<reference evidence="2" key="1">
    <citation type="submission" date="2020-05" db="EMBL/GenBank/DDBJ databases">
        <authorList>
            <person name="Chiriac C."/>
            <person name="Salcher M."/>
            <person name="Ghai R."/>
            <person name="Kavagutti S V."/>
        </authorList>
    </citation>
    <scope>NUCLEOTIDE SEQUENCE</scope>
</reference>
<feature type="compositionally biased region" description="Polar residues" evidence="1">
    <location>
        <begin position="59"/>
        <end position="69"/>
    </location>
</feature>
<evidence type="ECO:0000313" key="3">
    <source>
        <dbReference type="EMBL" id="CAB4973796.1"/>
    </source>
</evidence>
<evidence type="ECO:0000256" key="1">
    <source>
        <dbReference type="SAM" id="MobiDB-lite"/>
    </source>
</evidence>
<organism evidence="2">
    <name type="scientific">freshwater metagenome</name>
    <dbReference type="NCBI Taxonomy" id="449393"/>
    <lineage>
        <taxon>unclassified sequences</taxon>
        <taxon>metagenomes</taxon>
        <taxon>ecological metagenomes</taxon>
    </lineage>
</organism>
<sequence length="142" mass="14354">MHRRAALTASAALTIVLLGGTVAVAAVSGGGLLGFQHGASTQSAAVEPVGTAAADPVQQGPSGPSTTKPSVVVEVIEDRIVVRSDAASLLDTRGVTVPTAPTTAPTTAPSTTSAPVVMRVRHDDEDDDENRFGDDDDHGDDD</sequence>
<feature type="compositionally biased region" description="Low complexity" evidence="1">
    <location>
        <begin position="95"/>
        <end position="117"/>
    </location>
</feature>
<feature type="compositionally biased region" description="Acidic residues" evidence="1">
    <location>
        <begin position="124"/>
        <end position="142"/>
    </location>
</feature>
<feature type="region of interest" description="Disordered" evidence="1">
    <location>
        <begin position="93"/>
        <end position="142"/>
    </location>
</feature>
<accession>A0A6J6Y9X8</accession>
<name>A0A6J6Y9X8_9ZZZZ</name>